<protein>
    <submittedName>
        <fullName evidence="1">Type VI secretion protein</fullName>
    </submittedName>
</protein>
<dbReference type="EMBL" id="BLXZ01000006">
    <property type="protein sequence ID" value="GFO69529.1"/>
    <property type="molecule type" value="Genomic_DNA"/>
</dbReference>
<organism evidence="1 2">
    <name type="scientific">Geomonas limicola</name>
    <dbReference type="NCBI Taxonomy" id="2740186"/>
    <lineage>
        <taxon>Bacteria</taxon>
        <taxon>Pseudomonadati</taxon>
        <taxon>Thermodesulfobacteriota</taxon>
        <taxon>Desulfuromonadia</taxon>
        <taxon>Geobacterales</taxon>
        <taxon>Geobacteraceae</taxon>
        <taxon>Geomonas</taxon>
    </lineage>
</organism>
<dbReference type="AlphaFoldDB" id="A0A6V8NEH9"/>
<dbReference type="PANTHER" id="PTHR35564">
    <property type="match status" value="1"/>
</dbReference>
<comment type="caution">
    <text evidence="1">The sequence shown here is derived from an EMBL/GenBank/DDBJ whole genome shotgun (WGS) entry which is preliminary data.</text>
</comment>
<dbReference type="NCBIfam" id="TIGR03347">
    <property type="entry name" value="VI_chp_1"/>
    <property type="match status" value="1"/>
</dbReference>
<sequence length="324" mass="35736">MDTAARGSTTSLADELVRKGDEFSFVQAMRLLEGRSPGRIRIRPVLGLGFAGSDVVRIAQDRDGYRVVISFLGLYGTGAPLPTFYTEELIEERLSELSVRRDFLDIFNQRIGELCYQCLAKYRLFLPEVRDVFRERLFCLMGWGGRAQRRPLEEPGLLPRFAGVVGMRCHGALGLATLLKGVLRVPVRILQCLERRTGIPENRRAVLGSGRLGSAFAGSSLPDRNGKFAIRLGPLDAGSFASFLPEGSGRRRIEELVESYLRAPLRWDLQLLLAAPEVPAARLGCTPGGRVGYDSWLGRKTMTTAMVTFSSCGLPQGFGRRTPG</sequence>
<dbReference type="Pfam" id="PF06996">
    <property type="entry name" value="T6SS_TssG"/>
    <property type="match status" value="1"/>
</dbReference>
<evidence type="ECO:0000313" key="1">
    <source>
        <dbReference type="EMBL" id="GFO69529.1"/>
    </source>
</evidence>
<dbReference type="RefSeq" id="WP_183362102.1">
    <property type="nucleotide sequence ID" value="NZ_BLXZ01000006.1"/>
</dbReference>
<keyword evidence="2" id="KW-1185">Reference proteome</keyword>
<dbReference type="PANTHER" id="PTHR35564:SF3">
    <property type="entry name" value="TYPE VI SECRETION SYSTEM BASEPLATE SUBUNIT TSSG"/>
    <property type="match status" value="1"/>
</dbReference>
<dbReference type="InterPro" id="IPR010732">
    <property type="entry name" value="T6SS_TssG-like"/>
</dbReference>
<gene>
    <name evidence="1" type="primary">tssG</name>
    <name evidence="1" type="ORF">GMLC_31080</name>
</gene>
<dbReference type="Proteomes" id="UP000587586">
    <property type="component" value="Unassembled WGS sequence"/>
</dbReference>
<reference evidence="2" key="1">
    <citation type="submission" date="2020-06" db="EMBL/GenBank/DDBJ databases">
        <title>Draft genomic sequecing of Geomonas sp. Red745.</title>
        <authorList>
            <person name="Itoh H."/>
            <person name="Xu Z.X."/>
            <person name="Ushijima N."/>
            <person name="Masuda Y."/>
            <person name="Shiratori Y."/>
            <person name="Senoo K."/>
        </authorList>
    </citation>
    <scope>NUCLEOTIDE SEQUENCE [LARGE SCALE GENOMIC DNA]</scope>
    <source>
        <strain evidence="2">Red745</strain>
    </source>
</reference>
<accession>A0A6V8NEH9</accession>
<evidence type="ECO:0000313" key="2">
    <source>
        <dbReference type="Proteomes" id="UP000587586"/>
    </source>
</evidence>
<proteinExistence type="predicted"/>
<name>A0A6V8NEH9_9BACT</name>